<name>M6FZB7_9LEPT</name>
<gene>
    <name evidence="1" type="ORF">LEP1GSC038_3728</name>
</gene>
<organism evidence="1 2">
    <name type="scientific">Leptospira weilii str. 2006001855</name>
    <dbReference type="NCBI Taxonomy" id="996804"/>
    <lineage>
        <taxon>Bacteria</taxon>
        <taxon>Pseudomonadati</taxon>
        <taxon>Spirochaetota</taxon>
        <taxon>Spirochaetia</taxon>
        <taxon>Leptospirales</taxon>
        <taxon>Leptospiraceae</taxon>
        <taxon>Leptospira</taxon>
    </lineage>
</organism>
<evidence type="ECO:0000313" key="2">
    <source>
        <dbReference type="Proteomes" id="UP000012101"/>
    </source>
</evidence>
<dbReference type="EMBL" id="AFJM02000042">
    <property type="protein sequence ID" value="EMM72071.1"/>
    <property type="molecule type" value="Genomic_DNA"/>
</dbReference>
<reference evidence="1 2" key="1">
    <citation type="submission" date="2013-01" db="EMBL/GenBank/DDBJ databases">
        <authorList>
            <person name="Harkins D.M."/>
            <person name="Durkin A.S."/>
            <person name="Brinkac L.M."/>
            <person name="Haft D.H."/>
            <person name="Selengut J.D."/>
            <person name="Sanka R."/>
            <person name="DePew J."/>
            <person name="Purushe J."/>
            <person name="Hospenthal D.R."/>
            <person name="Murray C.K."/>
            <person name="Pimentel G."/>
            <person name="Wasfy M."/>
            <person name="Vinetz J.M."/>
            <person name="Sutton G.G."/>
            <person name="Nierman W.C."/>
            <person name="Fouts D.E."/>
        </authorList>
    </citation>
    <scope>NUCLEOTIDE SEQUENCE [LARGE SCALE GENOMIC DNA]</scope>
    <source>
        <strain evidence="1 2">2006001855</strain>
    </source>
</reference>
<dbReference type="AlphaFoldDB" id="M6FZB7"/>
<proteinExistence type="predicted"/>
<dbReference type="Proteomes" id="UP000012101">
    <property type="component" value="Unassembled WGS sequence"/>
</dbReference>
<comment type="caution">
    <text evidence="1">The sequence shown here is derived from an EMBL/GenBank/DDBJ whole genome shotgun (WGS) entry which is preliminary data.</text>
</comment>
<sequence>MKKYYNQFVSKFRMLDLLQKKRAILDSAQFCERFYFFAKTVC</sequence>
<protein>
    <submittedName>
        <fullName evidence="1">Uncharacterized protein</fullName>
    </submittedName>
</protein>
<accession>M6FZB7</accession>
<evidence type="ECO:0000313" key="1">
    <source>
        <dbReference type="EMBL" id="EMM72071.1"/>
    </source>
</evidence>